<protein>
    <submittedName>
        <fullName evidence="4">RCC1/BLIP-II protein</fullName>
    </submittedName>
</protein>
<evidence type="ECO:0000313" key="5">
    <source>
        <dbReference type="Proteomes" id="UP000779574"/>
    </source>
</evidence>
<reference evidence="4" key="2">
    <citation type="submission" date="2021-08" db="EMBL/GenBank/DDBJ databases">
        <authorList>
            <person name="Gostincar C."/>
            <person name="Sun X."/>
            <person name="Song Z."/>
            <person name="Gunde-Cimerman N."/>
        </authorList>
    </citation>
    <scope>NUCLEOTIDE SEQUENCE</scope>
    <source>
        <strain evidence="4">EXF-9911</strain>
    </source>
</reference>
<accession>A0A9P8IZL0</accession>
<dbReference type="GO" id="GO:0016567">
    <property type="term" value="P:protein ubiquitination"/>
    <property type="evidence" value="ECO:0007669"/>
    <property type="project" value="TreeGrafter"/>
</dbReference>
<evidence type="ECO:0000256" key="1">
    <source>
        <dbReference type="ARBA" id="ARBA00022737"/>
    </source>
</evidence>
<dbReference type="InterPro" id="IPR058923">
    <property type="entry name" value="RCC1-like_dom"/>
</dbReference>
<name>A0A9P8IZL0_AURME</name>
<proteinExistence type="predicted"/>
<feature type="repeat" description="RCC1" evidence="2">
    <location>
        <begin position="290"/>
        <end position="342"/>
    </location>
</feature>
<feature type="repeat" description="RCC1" evidence="2">
    <location>
        <begin position="103"/>
        <end position="157"/>
    </location>
</feature>
<dbReference type="AlphaFoldDB" id="A0A9P8IZL0"/>
<evidence type="ECO:0000259" key="3">
    <source>
        <dbReference type="Pfam" id="PF25390"/>
    </source>
</evidence>
<dbReference type="InterPro" id="IPR051709">
    <property type="entry name" value="Ub-ligase/GTPase-reg"/>
</dbReference>
<feature type="repeat" description="RCC1" evidence="2">
    <location>
        <begin position="1"/>
        <end position="53"/>
    </location>
</feature>
<comment type="caution">
    <text evidence="4">The sequence shown here is derived from an EMBL/GenBank/DDBJ whole genome shotgun (WGS) entry which is preliminary data.</text>
</comment>
<feature type="repeat" description="RCC1" evidence="2">
    <location>
        <begin position="253"/>
        <end position="289"/>
    </location>
</feature>
<organism evidence="4 5">
    <name type="scientific">Aureobasidium melanogenum</name>
    <name type="common">Aureobasidium pullulans var. melanogenum</name>
    <dbReference type="NCBI Taxonomy" id="46634"/>
    <lineage>
        <taxon>Eukaryota</taxon>
        <taxon>Fungi</taxon>
        <taxon>Dikarya</taxon>
        <taxon>Ascomycota</taxon>
        <taxon>Pezizomycotina</taxon>
        <taxon>Dothideomycetes</taxon>
        <taxon>Dothideomycetidae</taxon>
        <taxon>Dothideales</taxon>
        <taxon>Saccotheciaceae</taxon>
        <taxon>Aureobasidium</taxon>
    </lineage>
</organism>
<keyword evidence="1" id="KW-0677">Repeat</keyword>
<reference evidence="4" key="1">
    <citation type="journal article" date="2021" name="J Fungi (Basel)">
        <title>Virulence traits and population genomics of the black yeast Aureobasidium melanogenum.</title>
        <authorList>
            <person name="Cernosa A."/>
            <person name="Sun X."/>
            <person name="Gostincar C."/>
            <person name="Fang C."/>
            <person name="Gunde-Cimerman N."/>
            <person name="Song Z."/>
        </authorList>
    </citation>
    <scope>NUCLEOTIDE SEQUENCE</scope>
    <source>
        <strain evidence="4">EXF-9911</strain>
    </source>
</reference>
<dbReference type="PANTHER" id="PTHR45622">
    <property type="entry name" value="UBIQUITIN-PROTEIN LIGASE E3A-RELATED"/>
    <property type="match status" value="1"/>
</dbReference>
<sequence>MPVYALGSNGSCQLGVGHEEDLSAPSLVEIEKLDASVKAIKAGGNHSLILTKSGTVYVTGENSDGRCAISTGVASISSFVPSSLPRMDFIVATWDASIFASAHAVYVCGSGAKGELGLGEGIVKAESPQQIADFPPSGTHIIDLAACMGHVVVVLSDGSVYGWGTGLHGQLGNPHGLVWQPRRLDGISFPVSRAVCGKDFTCVFGDPASGQLQLLGLEKRDRFNIKSNTPQTLQNWTDVQGTWGSIYVLLSDNRLVAWGRNDHGQLPPAGLQITAMAAGSEHMLVLTTSGKVYAWGWGEHGNCGLPTDEQRDVKGRWNELDVGGTVEHIGAGCATSWIITEFI</sequence>
<dbReference type="Pfam" id="PF25390">
    <property type="entry name" value="WD40_RLD"/>
    <property type="match status" value="1"/>
</dbReference>
<evidence type="ECO:0000256" key="2">
    <source>
        <dbReference type="PROSITE-ProRule" id="PRU00235"/>
    </source>
</evidence>
<evidence type="ECO:0000313" key="4">
    <source>
        <dbReference type="EMBL" id="KAG9668409.1"/>
    </source>
</evidence>
<gene>
    <name evidence="4" type="ORF">KCU76_g17507</name>
</gene>
<dbReference type="GO" id="GO:0061630">
    <property type="term" value="F:ubiquitin protein ligase activity"/>
    <property type="evidence" value="ECO:0007669"/>
    <property type="project" value="TreeGrafter"/>
</dbReference>
<feature type="non-terminal residue" evidence="4">
    <location>
        <position position="343"/>
    </location>
</feature>
<dbReference type="Proteomes" id="UP000779574">
    <property type="component" value="Unassembled WGS sequence"/>
</dbReference>
<dbReference type="PROSITE" id="PS50012">
    <property type="entry name" value="RCC1_3"/>
    <property type="match status" value="5"/>
</dbReference>
<feature type="repeat" description="RCC1" evidence="2">
    <location>
        <begin position="158"/>
        <end position="207"/>
    </location>
</feature>
<dbReference type="InterPro" id="IPR009091">
    <property type="entry name" value="RCC1/BLIP-II"/>
</dbReference>
<dbReference type="InterPro" id="IPR000408">
    <property type="entry name" value="Reg_chr_condens"/>
</dbReference>
<dbReference type="GO" id="GO:0005737">
    <property type="term" value="C:cytoplasm"/>
    <property type="evidence" value="ECO:0007669"/>
    <property type="project" value="TreeGrafter"/>
</dbReference>
<dbReference type="PRINTS" id="PR00633">
    <property type="entry name" value="RCCNDNSATION"/>
</dbReference>
<dbReference type="Gene3D" id="2.130.10.30">
    <property type="entry name" value="Regulator of chromosome condensation 1/beta-lactamase-inhibitor protein II"/>
    <property type="match status" value="2"/>
</dbReference>
<dbReference type="OrthoDB" id="5370059at2759"/>
<feature type="domain" description="RCC1-like" evidence="3">
    <location>
        <begin position="3"/>
        <end position="336"/>
    </location>
</feature>
<dbReference type="GO" id="GO:0006511">
    <property type="term" value="P:ubiquitin-dependent protein catabolic process"/>
    <property type="evidence" value="ECO:0007669"/>
    <property type="project" value="TreeGrafter"/>
</dbReference>
<dbReference type="PANTHER" id="PTHR45622:SF70">
    <property type="entry name" value="SECRETION-REGULATING GUANINE NUCLEOTIDE EXCHANGE FACTOR"/>
    <property type="match status" value="1"/>
</dbReference>
<dbReference type="SUPFAM" id="SSF50985">
    <property type="entry name" value="RCC1/BLIP-II"/>
    <property type="match status" value="1"/>
</dbReference>
<dbReference type="EMBL" id="JAHFXF010001387">
    <property type="protein sequence ID" value="KAG9668409.1"/>
    <property type="molecule type" value="Genomic_DNA"/>
</dbReference>